<dbReference type="SUPFAM" id="SSF48403">
    <property type="entry name" value="Ankyrin repeat"/>
    <property type="match status" value="1"/>
</dbReference>
<dbReference type="InterPro" id="IPR056884">
    <property type="entry name" value="NPHP3-like_N"/>
</dbReference>
<dbReference type="PROSITE" id="PS50088">
    <property type="entry name" value="ANK_REPEAT"/>
    <property type="match status" value="3"/>
</dbReference>
<evidence type="ECO:0008006" key="7">
    <source>
        <dbReference type="Google" id="ProtNLM"/>
    </source>
</evidence>
<dbReference type="Proteomes" id="UP000772434">
    <property type="component" value="Unassembled WGS sequence"/>
</dbReference>
<dbReference type="Gene3D" id="3.40.50.300">
    <property type="entry name" value="P-loop containing nucleotide triphosphate hydrolases"/>
    <property type="match status" value="1"/>
</dbReference>
<name>A0A9P5PIJ7_9AGAR</name>
<evidence type="ECO:0000256" key="2">
    <source>
        <dbReference type="PROSITE-ProRule" id="PRU00023"/>
    </source>
</evidence>
<gene>
    <name evidence="5" type="ORF">BDP27DRAFT_1405515</name>
</gene>
<dbReference type="OrthoDB" id="194358at2759"/>
<dbReference type="InterPro" id="IPR027417">
    <property type="entry name" value="P-loop_NTPase"/>
</dbReference>
<organism evidence="5 6">
    <name type="scientific">Rhodocollybia butyracea</name>
    <dbReference type="NCBI Taxonomy" id="206335"/>
    <lineage>
        <taxon>Eukaryota</taxon>
        <taxon>Fungi</taxon>
        <taxon>Dikarya</taxon>
        <taxon>Basidiomycota</taxon>
        <taxon>Agaricomycotina</taxon>
        <taxon>Agaricomycetes</taxon>
        <taxon>Agaricomycetidae</taxon>
        <taxon>Agaricales</taxon>
        <taxon>Marasmiineae</taxon>
        <taxon>Omphalotaceae</taxon>
        <taxon>Rhodocollybia</taxon>
    </lineage>
</organism>
<feature type="domain" description="GPI inositol-deacylase winged helix" evidence="3">
    <location>
        <begin position="350"/>
        <end position="432"/>
    </location>
</feature>
<dbReference type="SMART" id="SM00248">
    <property type="entry name" value="ANK"/>
    <property type="match status" value="6"/>
</dbReference>
<evidence type="ECO:0000259" key="3">
    <source>
        <dbReference type="Pfam" id="PF22939"/>
    </source>
</evidence>
<dbReference type="AlphaFoldDB" id="A0A9P5PIJ7"/>
<proteinExistence type="predicted"/>
<dbReference type="PANTHER" id="PTHR10039">
    <property type="entry name" value="AMELOGENIN"/>
    <property type="match status" value="1"/>
</dbReference>
<dbReference type="Gene3D" id="1.25.40.20">
    <property type="entry name" value="Ankyrin repeat-containing domain"/>
    <property type="match status" value="3"/>
</dbReference>
<dbReference type="Pfam" id="PF22939">
    <property type="entry name" value="WHD_GPIID"/>
    <property type="match status" value="1"/>
</dbReference>
<feature type="repeat" description="ANK" evidence="2">
    <location>
        <begin position="733"/>
        <end position="762"/>
    </location>
</feature>
<dbReference type="SUPFAM" id="SSF52540">
    <property type="entry name" value="P-loop containing nucleoside triphosphate hydrolases"/>
    <property type="match status" value="1"/>
</dbReference>
<reference evidence="5" key="1">
    <citation type="submission" date="2020-11" db="EMBL/GenBank/DDBJ databases">
        <authorList>
            <consortium name="DOE Joint Genome Institute"/>
            <person name="Ahrendt S."/>
            <person name="Riley R."/>
            <person name="Andreopoulos W."/>
            <person name="Labutti K."/>
            <person name="Pangilinan J."/>
            <person name="Ruiz-Duenas F.J."/>
            <person name="Barrasa J.M."/>
            <person name="Sanchez-Garcia M."/>
            <person name="Camarero S."/>
            <person name="Miyauchi S."/>
            <person name="Serrano A."/>
            <person name="Linde D."/>
            <person name="Babiker R."/>
            <person name="Drula E."/>
            <person name="Ayuso-Fernandez I."/>
            <person name="Pacheco R."/>
            <person name="Padilla G."/>
            <person name="Ferreira P."/>
            <person name="Barriuso J."/>
            <person name="Kellner H."/>
            <person name="Castanera R."/>
            <person name="Alfaro M."/>
            <person name="Ramirez L."/>
            <person name="Pisabarro A.G."/>
            <person name="Kuo A."/>
            <person name="Tritt A."/>
            <person name="Lipzen A."/>
            <person name="He G."/>
            <person name="Yan M."/>
            <person name="Ng V."/>
            <person name="Cullen D."/>
            <person name="Martin F."/>
            <person name="Rosso M.-N."/>
            <person name="Henrissat B."/>
            <person name="Hibbett D."/>
            <person name="Martinez A.T."/>
            <person name="Grigoriev I.V."/>
        </authorList>
    </citation>
    <scope>NUCLEOTIDE SEQUENCE</scope>
    <source>
        <strain evidence="5">AH 40177</strain>
    </source>
</reference>
<dbReference type="Pfam" id="PF00023">
    <property type="entry name" value="Ank"/>
    <property type="match status" value="1"/>
</dbReference>
<keyword evidence="2" id="KW-0040">ANK repeat</keyword>
<sequence length="803" mass="88970">MSSSAESGIPIPKRLQGTEGNVPLSMLSGASNFTIQGSSTFTNVAGDNNMTTNINNYHTREPFDISKIRDWLKAPDPSTNFVAAYNNKTPDTGNWILAHTEYVKWCQREAGILWIQGKVGSGKTFLSTTIINELQANSALLCCYYYFDNRDNSKTNAQGLVQSLLLQMAASSKRIHPALHELYTRCKHGIMKPTIEEIRATLAVVSRDIGPVFLVLDAMDECNEPMSVFKYLAHIRENLCIAITSRYVAEDSYGATMSIYLDSAMNAFHEDITKYLQDKLSYRKLKPELLTELVSCLIEGAQGQFRWVDCQVTILQRCATPKAICETLKKLPKTLEETYTLAFTRMRESEHSHDAEKLLMWLAYAFEPLSITQMTEVLAVDLNAQLFAPDARSSELERMVYYILDSTLITVNGQKIVQLAHNSVKEFLTQTHAQVHRSGQFKIDEHLAHSTICQTCLVYLLQFDQDLPYDFQHGRVAVWALWKDYPLALYAAKQWPSHMKMLKDEVAEISPELEYARDLAMTLLRGSHQLPYVNWIRIYNPDNQSGASSVFTPTFSDGKILTPLYYMALIGLPSIVRLLLAENMSDVNAKGGYYGTALQAAAYSGSKGTVQLLLDHKADLTAQGGAYGSPLHAAAAAGKKDIAELLLEHKADVNAQFQLLLKHKADVNAEEGAYGSPLQAAAAKGNIDLIRLLLEHNADVNAKGVYMAVQLRQPPLKSIHKADVNAGGGVYGSPLQAAAAKGNKDIVQLLLEHNADVDGQEGIYGSAIEAAATKGHNDIVQFLLQHKVDVYVQGSEYEDVCIL</sequence>
<feature type="domain" description="Nephrocystin 3-like N-terminal" evidence="4">
    <location>
        <begin position="91"/>
        <end position="246"/>
    </location>
</feature>
<feature type="repeat" description="ANK" evidence="2">
    <location>
        <begin position="626"/>
        <end position="658"/>
    </location>
</feature>
<evidence type="ECO:0000313" key="6">
    <source>
        <dbReference type="Proteomes" id="UP000772434"/>
    </source>
</evidence>
<dbReference type="InterPro" id="IPR054471">
    <property type="entry name" value="GPIID_WHD"/>
</dbReference>
<comment type="caution">
    <text evidence="5">The sequence shown here is derived from an EMBL/GenBank/DDBJ whole genome shotgun (WGS) entry which is preliminary data.</text>
</comment>
<dbReference type="InterPro" id="IPR036770">
    <property type="entry name" value="Ankyrin_rpt-contain_sf"/>
</dbReference>
<dbReference type="InterPro" id="IPR002110">
    <property type="entry name" value="Ankyrin_rpt"/>
</dbReference>
<evidence type="ECO:0000259" key="4">
    <source>
        <dbReference type="Pfam" id="PF24883"/>
    </source>
</evidence>
<dbReference type="Pfam" id="PF12796">
    <property type="entry name" value="Ank_2"/>
    <property type="match status" value="2"/>
</dbReference>
<keyword evidence="6" id="KW-1185">Reference proteome</keyword>
<feature type="repeat" description="ANK" evidence="2">
    <location>
        <begin position="673"/>
        <end position="705"/>
    </location>
</feature>
<dbReference type="EMBL" id="JADNRY010000132">
    <property type="protein sequence ID" value="KAF9064033.1"/>
    <property type="molecule type" value="Genomic_DNA"/>
</dbReference>
<dbReference type="PANTHER" id="PTHR10039:SF16">
    <property type="entry name" value="GPI INOSITOL-DEACYLASE"/>
    <property type="match status" value="1"/>
</dbReference>
<accession>A0A9P5PIJ7</accession>
<protein>
    <recommendedName>
        <fullName evidence="7">NACHT domain-containing protein</fullName>
    </recommendedName>
</protein>
<evidence type="ECO:0000256" key="1">
    <source>
        <dbReference type="ARBA" id="ARBA00022737"/>
    </source>
</evidence>
<dbReference type="Pfam" id="PF24883">
    <property type="entry name" value="NPHP3_N"/>
    <property type="match status" value="1"/>
</dbReference>
<evidence type="ECO:0000313" key="5">
    <source>
        <dbReference type="EMBL" id="KAF9064033.1"/>
    </source>
</evidence>
<dbReference type="PROSITE" id="PS50297">
    <property type="entry name" value="ANK_REP_REGION"/>
    <property type="match status" value="3"/>
</dbReference>
<keyword evidence="1" id="KW-0677">Repeat</keyword>